<dbReference type="Gene3D" id="3.30.160.20">
    <property type="match status" value="1"/>
</dbReference>
<sequence length="118" mass="13491">MNDPIHIPDSDEDLLKECNVDTFRAGGKGGQHLNKTESAVRLSHLPTGTVVTCQDERSQLQNKRKCLIQLRGKLEALNYRPPKRIPTRKPRAAKLKILETKKKQSIKKQLRQKPDIED</sequence>
<dbReference type="PANTHER" id="PTHR43804">
    <property type="entry name" value="LD18447P"/>
    <property type="match status" value="1"/>
</dbReference>
<dbReference type="EMBL" id="UINC01000802">
    <property type="protein sequence ID" value="SUZ61431.1"/>
    <property type="molecule type" value="Genomic_DNA"/>
</dbReference>
<evidence type="ECO:0000256" key="2">
    <source>
        <dbReference type="ARBA" id="ARBA00022481"/>
    </source>
</evidence>
<protein>
    <recommendedName>
        <fullName evidence="4">Prokaryotic-type class I peptide chain release factors domain-containing protein</fullName>
    </recommendedName>
</protein>
<organism evidence="5">
    <name type="scientific">marine metagenome</name>
    <dbReference type="NCBI Taxonomy" id="408172"/>
    <lineage>
        <taxon>unclassified sequences</taxon>
        <taxon>metagenomes</taxon>
        <taxon>ecological metagenomes</taxon>
    </lineage>
</organism>
<evidence type="ECO:0000259" key="4">
    <source>
        <dbReference type="Pfam" id="PF00472"/>
    </source>
</evidence>
<reference evidence="5" key="1">
    <citation type="submission" date="2018-05" db="EMBL/GenBank/DDBJ databases">
        <authorList>
            <person name="Lanie J.A."/>
            <person name="Ng W.-L."/>
            <person name="Kazmierczak K.M."/>
            <person name="Andrzejewski T.M."/>
            <person name="Davidsen T.M."/>
            <person name="Wayne K.J."/>
            <person name="Tettelin H."/>
            <person name="Glass J.I."/>
            <person name="Rusch D."/>
            <person name="Podicherti R."/>
            <person name="Tsui H.-C.T."/>
            <person name="Winkler M.E."/>
        </authorList>
    </citation>
    <scope>NUCLEOTIDE SEQUENCE</scope>
</reference>
<feature type="domain" description="Prokaryotic-type class I peptide chain release factors" evidence="4">
    <location>
        <begin position="16"/>
        <end position="108"/>
    </location>
</feature>
<evidence type="ECO:0000256" key="1">
    <source>
        <dbReference type="ARBA" id="ARBA00010835"/>
    </source>
</evidence>
<dbReference type="InterPro" id="IPR050057">
    <property type="entry name" value="Prokaryotic/Mito_RF"/>
</dbReference>
<accession>A0A381P3E3</accession>
<dbReference type="PANTHER" id="PTHR43804:SF7">
    <property type="entry name" value="LD18447P"/>
    <property type="match status" value="1"/>
</dbReference>
<dbReference type="GO" id="GO:0003747">
    <property type="term" value="F:translation release factor activity"/>
    <property type="evidence" value="ECO:0007669"/>
    <property type="project" value="InterPro"/>
</dbReference>
<feature type="region of interest" description="Disordered" evidence="3">
    <location>
        <begin position="98"/>
        <end position="118"/>
    </location>
</feature>
<dbReference type="Pfam" id="PF00472">
    <property type="entry name" value="RF-1"/>
    <property type="match status" value="1"/>
</dbReference>
<evidence type="ECO:0000256" key="3">
    <source>
        <dbReference type="SAM" id="MobiDB-lite"/>
    </source>
</evidence>
<name>A0A381P3E3_9ZZZZ</name>
<evidence type="ECO:0000313" key="5">
    <source>
        <dbReference type="EMBL" id="SUZ61431.1"/>
    </source>
</evidence>
<dbReference type="SUPFAM" id="SSF75620">
    <property type="entry name" value="Release factor"/>
    <property type="match status" value="1"/>
</dbReference>
<dbReference type="AlphaFoldDB" id="A0A381P3E3"/>
<gene>
    <name evidence="5" type="ORF">METZ01_LOCUS14285</name>
</gene>
<proteinExistence type="inferred from homology"/>
<comment type="similarity">
    <text evidence="1">Belongs to the prokaryotic/mitochondrial release factor family.</text>
</comment>
<dbReference type="InterPro" id="IPR045853">
    <property type="entry name" value="Pep_chain_release_fac_I_sf"/>
</dbReference>
<dbReference type="InterPro" id="IPR000352">
    <property type="entry name" value="Pep_chain_release_fac_I"/>
</dbReference>
<keyword evidence="2" id="KW-0488">Methylation</keyword>